<dbReference type="VEuPathDB" id="PiroplasmaDB:BOVATA_031940"/>
<protein>
    <submittedName>
        <fullName evidence="4">Cellulosome anchoring cohesin region containing protein, putative</fullName>
    </submittedName>
</protein>
<organism evidence="4 5">
    <name type="scientific">Babesia ovata</name>
    <dbReference type="NCBI Taxonomy" id="189622"/>
    <lineage>
        <taxon>Eukaryota</taxon>
        <taxon>Sar</taxon>
        <taxon>Alveolata</taxon>
        <taxon>Apicomplexa</taxon>
        <taxon>Aconoidasida</taxon>
        <taxon>Piroplasmida</taxon>
        <taxon>Babesiidae</taxon>
        <taxon>Babesia</taxon>
    </lineage>
</organism>
<feature type="compositionally biased region" description="Basic and acidic residues" evidence="2">
    <location>
        <begin position="473"/>
        <end position="492"/>
    </location>
</feature>
<evidence type="ECO:0000256" key="3">
    <source>
        <dbReference type="SAM" id="Phobius"/>
    </source>
</evidence>
<feature type="transmembrane region" description="Helical" evidence="3">
    <location>
        <begin position="12"/>
        <end position="30"/>
    </location>
</feature>
<dbReference type="RefSeq" id="XP_028867944.1">
    <property type="nucleotide sequence ID" value="XM_029012111.1"/>
</dbReference>
<feature type="region of interest" description="Disordered" evidence="2">
    <location>
        <begin position="191"/>
        <end position="241"/>
    </location>
</feature>
<dbReference type="GeneID" id="39875471"/>
<evidence type="ECO:0000256" key="1">
    <source>
        <dbReference type="SAM" id="Coils"/>
    </source>
</evidence>
<dbReference type="AlphaFoldDB" id="A0A2H6KFC8"/>
<evidence type="ECO:0000313" key="4">
    <source>
        <dbReference type="EMBL" id="GBE61701.1"/>
    </source>
</evidence>
<keyword evidence="5" id="KW-1185">Reference proteome</keyword>
<dbReference type="Proteomes" id="UP000236319">
    <property type="component" value="Unassembled WGS sequence"/>
</dbReference>
<sequence>MAPIRSCVRRVPALIFCLYIVVFNGFTIGAPPTDGISDSGAYPARGIAFYADNEEFYRKVKILETLSRPDIQLCNYLKFVLLVIRDSKSSPEVKEADAKECHQLMHDINHISNAQGYYTELRTMLNEYRAIARRLQRKNVPPERSAELRSALENLEERFKGKEKAVSDILRVNNASYYRETVRKAKTFIRKHTGQTPPQTHDKGSSEISGGKPAALVSDSSGDTGVRHSGGGEIVPDSDSGNEMMRELLNDRVLSKPLEEARAKATKIEEILRDPLMGDINLDAASSPPSPNNAMIPRMRDKYDTCYDNLRDIRNAWDIYTHYNDITDKLKRIGPASTQASELIAEQRQLELAFEEYGALVDTGSLGGINWDAWDILWMLESVKEGRMKSKDRHNAKTPSSGRTDAKEPTPPAQAPKAIDTPPKPHPSKSEEPAPKPPTSKPEETTPNTPEEPMPPSQAPESQAKAATPPQEVKPETENTKTSETTIPEREPNGPTSTPNRHPGKTEEAVSTPFTYPTEAKKSAPLQHPTKANDTTPPPQASKQQEPTPKLEPTSMQGTGGGKTTGGLDTSQTTEGNVGNIRDTKDSKMSSGHLIIGRTVIQIMVALGTMAAL</sequence>
<evidence type="ECO:0000313" key="5">
    <source>
        <dbReference type="Proteomes" id="UP000236319"/>
    </source>
</evidence>
<evidence type="ECO:0000256" key="2">
    <source>
        <dbReference type="SAM" id="MobiDB-lite"/>
    </source>
</evidence>
<feature type="region of interest" description="Disordered" evidence="2">
    <location>
        <begin position="386"/>
        <end position="586"/>
    </location>
</feature>
<feature type="compositionally biased region" description="Polar residues" evidence="2">
    <location>
        <begin position="530"/>
        <end position="547"/>
    </location>
</feature>
<gene>
    <name evidence="4" type="ORF">BOVATA_031940</name>
</gene>
<keyword evidence="1" id="KW-0175">Coiled coil</keyword>
<proteinExistence type="predicted"/>
<reference evidence="4 5" key="1">
    <citation type="journal article" date="2017" name="BMC Genomics">
        <title>Whole-genome assembly of Babesia ovata and comparative genomics between closely related pathogens.</title>
        <authorList>
            <person name="Yamagishi J."/>
            <person name="Asada M."/>
            <person name="Hakimi H."/>
            <person name="Tanaka T.Q."/>
            <person name="Sugimoto C."/>
            <person name="Kawazu S."/>
        </authorList>
    </citation>
    <scope>NUCLEOTIDE SEQUENCE [LARGE SCALE GENOMIC DNA]</scope>
    <source>
        <strain evidence="4 5">Miyake</strain>
    </source>
</reference>
<feature type="coiled-coil region" evidence="1">
    <location>
        <begin position="118"/>
        <end position="172"/>
    </location>
</feature>
<accession>A0A2H6KFC8</accession>
<keyword evidence="3" id="KW-1133">Transmembrane helix</keyword>
<comment type="caution">
    <text evidence="4">The sequence shown here is derived from an EMBL/GenBank/DDBJ whole genome shotgun (WGS) entry which is preliminary data.</text>
</comment>
<feature type="compositionally biased region" description="Polar residues" evidence="2">
    <location>
        <begin position="568"/>
        <end position="577"/>
    </location>
</feature>
<dbReference type="EMBL" id="BDSA01000003">
    <property type="protein sequence ID" value="GBE61701.1"/>
    <property type="molecule type" value="Genomic_DNA"/>
</dbReference>
<name>A0A2H6KFC8_9APIC</name>
<feature type="compositionally biased region" description="Basic and acidic residues" evidence="2">
    <location>
        <begin position="386"/>
        <end position="395"/>
    </location>
</feature>
<dbReference type="PRINTS" id="PR01217">
    <property type="entry name" value="PRICHEXTENSN"/>
</dbReference>
<keyword evidence="3" id="KW-0812">Transmembrane</keyword>
<keyword evidence="3" id="KW-0472">Membrane</keyword>